<sequence length="390" mass="44879">MQQRLANMLDYPLLSKTATKEKKITAILDELFKLAQTSYPEFSRFSVVLIKGNKASNYYVNDTIAQPFGLDFEDQELRINSSLTEVAYNCQVRIVDDLENFDNTERIKKLIKLGHKSSYASPIYNRGSIIGFLFCNATKTKFFSDEHTQRDFAYLSQIISGMFIQLDEKQKHFQSALAIALKMGHERDPETAEHLIRMGKYSERLARLLADKNRSITPEFIHRVRLYAPFHDIGKYKIPDDVLFSDKRFTAAEREVMNQHTIFGERIIEDVVALSDTSMIAPDEVQFIKNIIRHHHEYYNGTGLPDALCGEDIPLEARIVTLADVFDALLSKRAYKAAWSLSDTANFIKEHRLLMFDPDCVDMLIEHLDEFLAIRSHHRDHESTQSAVAC</sequence>
<dbReference type="PANTHER" id="PTHR45228:SF1">
    <property type="entry name" value="CYCLIC DI-GMP PHOSPHODIESTERASE TM_0186"/>
    <property type="match status" value="1"/>
</dbReference>
<dbReference type="InterPro" id="IPR037522">
    <property type="entry name" value="HD_GYP_dom"/>
</dbReference>
<dbReference type="InterPro" id="IPR003607">
    <property type="entry name" value="HD/PDEase_dom"/>
</dbReference>
<feature type="domain" description="HD-GYP" evidence="2">
    <location>
        <begin position="169"/>
        <end position="380"/>
    </location>
</feature>
<dbReference type="EMBL" id="AP019798">
    <property type="protein sequence ID" value="BBL88902.1"/>
    <property type="molecule type" value="Genomic_DNA"/>
</dbReference>
<dbReference type="AlphaFoldDB" id="A0A510I587"/>
<dbReference type="Proteomes" id="UP000315115">
    <property type="component" value="Chromosome 1"/>
</dbReference>
<dbReference type="SUPFAM" id="SSF109604">
    <property type="entry name" value="HD-domain/PDEase-like"/>
    <property type="match status" value="1"/>
</dbReference>
<dbReference type="SUPFAM" id="SSF55781">
    <property type="entry name" value="GAF domain-like"/>
    <property type="match status" value="1"/>
</dbReference>
<accession>A0A510I587</accession>
<dbReference type="Gene3D" id="3.30.450.40">
    <property type="match status" value="1"/>
</dbReference>
<evidence type="ECO:0000313" key="3">
    <source>
        <dbReference type="EMBL" id="BBL88902.1"/>
    </source>
</evidence>
<dbReference type="SMART" id="SM00471">
    <property type="entry name" value="HDc"/>
    <property type="match status" value="1"/>
</dbReference>
<dbReference type="Pfam" id="PF13487">
    <property type="entry name" value="HD_5"/>
    <property type="match status" value="1"/>
</dbReference>
<evidence type="ECO:0000259" key="1">
    <source>
        <dbReference type="PROSITE" id="PS51831"/>
    </source>
</evidence>
<dbReference type="Gene3D" id="1.10.3210.10">
    <property type="entry name" value="Hypothetical protein af1432"/>
    <property type="match status" value="1"/>
</dbReference>
<dbReference type="InterPro" id="IPR029016">
    <property type="entry name" value="GAF-like_dom_sf"/>
</dbReference>
<dbReference type="InterPro" id="IPR052020">
    <property type="entry name" value="Cyclic_di-GMP/3'3'-cGAMP_PDE"/>
</dbReference>
<name>A0A510I587_9VIBR</name>
<dbReference type="PROSITE" id="PS51831">
    <property type="entry name" value="HD"/>
    <property type="match status" value="1"/>
</dbReference>
<dbReference type="PANTHER" id="PTHR45228">
    <property type="entry name" value="CYCLIC DI-GMP PHOSPHODIESTERASE TM_0186-RELATED"/>
    <property type="match status" value="1"/>
</dbReference>
<reference evidence="4" key="1">
    <citation type="submission" date="2019-07" db="EMBL/GenBank/DDBJ databases">
        <title>Complete Genome Sequences of Vibrion rotiferianus strain AM7.</title>
        <authorList>
            <person name="Miyazaki K."/>
            <person name="Wiseschart A."/>
            <person name="Pootanakit K."/>
            <person name="Ishimori K."/>
            <person name="Kitahara K."/>
        </authorList>
    </citation>
    <scope>NUCLEOTIDE SEQUENCE [LARGE SCALE GENOMIC DNA]</scope>
    <source>
        <strain evidence="4">AM7</strain>
    </source>
</reference>
<feature type="domain" description="HD" evidence="1">
    <location>
        <begin position="191"/>
        <end position="329"/>
    </location>
</feature>
<gene>
    <name evidence="3" type="ORF">VroAM7_15550</name>
</gene>
<proteinExistence type="predicted"/>
<dbReference type="PROSITE" id="PS51832">
    <property type="entry name" value="HD_GYP"/>
    <property type="match status" value="1"/>
</dbReference>
<protein>
    <submittedName>
        <fullName evidence="3">Uncharacterized protein</fullName>
    </submittedName>
</protein>
<dbReference type="GO" id="GO:0008081">
    <property type="term" value="F:phosphoric diester hydrolase activity"/>
    <property type="evidence" value="ECO:0007669"/>
    <property type="project" value="UniProtKB-ARBA"/>
</dbReference>
<evidence type="ECO:0000313" key="4">
    <source>
        <dbReference type="Proteomes" id="UP000315115"/>
    </source>
</evidence>
<evidence type="ECO:0000259" key="2">
    <source>
        <dbReference type="PROSITE" id="PS51832"/>
    </source>
</evidence>
<organism evidence="3 4">
    <name type="scientific">Vibrio rotiferianus</name>
    <dbReference type="NCBI Taxonomy" id="190895"/>
    <lineage>
        <taxon>Bacteria</taxon>
        <taxon>Pseudomonadati</taxon>
        <taxon>Pseudomonadota</taxon>
        <taxon>Gammaproteobacteria</taxon>
        <taxon>Vibrionales</taxon>
        <taxon>Vibrionaceae</taxon>
        <taxon>Vibrio</taxon>
    </lineage>
</organism>
<dbReference type="CDD" id="cd00077">
    <property type="entry name" value="HDc"/>
    <property type="match status" value="1"/>
</dbReference>
<dbReference type="InterPro" id="IPR006674">
    <property type="entry name" value="HD_domain"/>
</dbReference>